<proteinExistence type="predicted"/>
<keyword evidence="2" id="KW-1185">Reference proteome</keyword>
<evidence type="ECO:0000313" key="2">
    <source>
        <dbReference type="Proteomes" id="UP001165584"/>
    </source>
</evidence>
<gene>
    <name evidence="1" type="ORF">N1027_01325</name>
</gene>
<sequence length="100" mass="11077">MNIEMDRTYAQSSRWRLRSDVAVVAHDERVTVLALEPVDAVPLELAGPGLEIWALVDGQRDLAEIVGRLGDKFGIGAEALLPDVVKFMEQLEAASILERY</sequence>
<dbReference type="RefSeq" id="WP_259504272.1">
    <property type="nucleotide sequence ID" value="NZ_JANLCM010000001.1"/>
</dbReference>
<protein>
    <submittedName>
        <fullName evidence="1">PqqD family protein</fullName>
    </submittedName>
</protein>
<name>A0ABT2GKM2_9MICO</name>
<comment type="caution">
    <text evidence="1">The sequence shown here is derived from an EMBL/GenBank/DDBJ whole genome shotgun (WGS) entry which is preliminary data.</text>
</comment>
<dbReference type="EMBL" id="JANLCM010000001">
    <property type="protein sequence ID" value="MCS5716771.1"/>
    <property type="molecule type" value="Genomic_DNA"/>
</dbReference>
<dbReference type="Proteomes" id="UP001165584">
    <property type="component" value="Unassembled WGS sequence"/>
</dbReference>
<dbReference type="Pfam" id="PF05402">
    <property type="entry name" value="PqqD"/>
    <property type="match status" value="1"/>
</dbReference>
<dbReference type="InterPro" id="IPR008792">
    <property type="entry name" value="PQQD"/>
</dbReference>
<reference evidence="1" key="1">
    <citation type="submission" date="2022-08" db="EMBL/GenBank/DDBJ databases">
        <authorList>
            <person name="Deng Y."/>
            <person name="Han X.-F."/>
            <person name="Zhang Y.-Q."/>
        </authorList>
    </citation>
    <scope>NUCLEOTIDE SEQUENCE</scope>
    <source>
        <strain evidence="1">CPCC 205763</strain>
    </source>
</reference>
<evidence type="ECO:0000313" key="1">
    <source>
        <dbReference type="EMBL" id="MCS5716771.1"/>
    </source>
</evidence>
<organism evidence="1 2">
    <name type="scientific">Herbiconiux aconitum</name>
    <dbReference type="NCBI Taxonomy" id="2970913"/>
    <lineage>
        <taxon>Bacteria</taxon>
        <taxon>Bacillati</taxon>
        <taxon>Actinomycetota</taxon>
        <taxon>Actinomycetes</taxon>
        <taxon>Micrococcales</taxon>
        <taxon>Microbacteriaceae</taxon>
        <taxon>Herbiconiux</taxon>
    </lineage>
</organism>
<accession>A0ABT2GKM2</accession>
<dbReference type="InterPro" id="IPR041881">
    <property type="entry name" value="PqqD_sf"/>
</dbReference>
<dbReference type="Gene3D" id="1.10.10.1150">
    <property type="entry name" value="Coenzyme PQQ synthesis protein D (PqqD)"/>
    <property type="match status" value="1"/>
</dbReference>